<gene>
    <name evidence="7" type="primary">phnW</name>
    <name evidence="9" type="ORF">O4H49_19295</name>
</gene>
<dbReference type="NCBIfam" id="TIGR03301">
    <property type="entry name" value="PhnW-AepZ"/>
    <property type="match status" value="1"/>
</dbReference>
<keyword evidence="2 7" id="KW-0032">Aminotransferase</keyword>
<sequence>MSDKTSAVAVSPSGDPWLLTPGPLTTSVTTKQAMLHDYGSRDKKFIEINRRVRSSLLNIINGKDDFVCVPLQGSGTFSVEAMLGTLLPRDGKLLILVNGAYGRRMAKICDYYKRAYEILEYPEDQPVSVADLDARLGADKAITHVAVIHCETTSGVLNPIAEVAHMVEKHGRSLLIDSMSAFAALPVDASKIRFDAVAASSNKCLEGVPGMGFVLVRRSVLEKTEGNAPSLVLDLYDQWVQMEKTDQWRFTPPTHCIVAFEQAIREFEEEGGVEGRGGRYASNCKTLVDGMRAMGFETLLPDHLQAPIIVTFHKPTDPKFDFQNFYDRLAERGYLIYPGKLTVADSFRVGCIGRMGNDDIRAALAVIKETIVEMGVKNCAPAAAA</sequence>
<dbReference type="NCBIfam" id="NF010006">
    <property type="entry name" value="PRK13479.1"/>
    <property type="match status" value="1"/>
</dbReference>
<dbReference type="PANTHER" id="PTHR42778:SF1">
    <property type="entry name" value="2-AMINOETHYLPHOSPHONATE--PYRUVATE TRANSAMINASE"/>
    <property type="match status" value="1"/>
</dbReference>
<comment type="caution">
    <text evidence="9">The sequence shown here is derived from an EMBL/GenBank/DDBJ whole genome shotgun (WGS) entry which is preliminary data.</text>
</comment>
<accession>A0ABT4LP66</accession>
<comment type="catalytic activity">
    <reaction evidence="6 7">
        <text>(2-aminoethyl)phosphonate + pyruvate = phosphonoacetaldehyde + L-alanine</text>
        <dbReference type="Rhea" id="RHEA:17021"/>
        <dbReference type="ChEBI" id="CHEBI:15361"/>
        <dbReference type="ChEBI" id="CHEBI:57418"/>
        <dbReference type="ChEBI" id="CHEBI:57972"/>
        <dbReference type="ChEBI" id="CHEBI:58383"/>
        <dbReference type="EC" id="2.6.1.37"/>
    </reaction>
</comment>
<evidence type="ECO:0000256" key="3">
    <source>
        <dbReference type="ARBA" id="ARBA00022679"/>
    </source>
</evidence>
<feature type="domain" description="Aminotransferase class V" evidence="8">
    <location>
        <begin position="40"/>
        <end position="312"/>
    </location>
</feature>
<dbReference type="EC" id="2.6.1.37" evidence="7"/>
<feature type="modified residue" description="N6-(pyridoxal phosphate)lysine" evidence="7">
    <location>
        <position position="203"/>
    </location>
</feature>
<dbReference type="SUPFAM" id="SSF53383">
    <property type="entry name" value="PLP-dependent transferases"/>
    <property type="match status" value="1"/>
</dbReference>
<comment type="cofactor">
    <cofactor evidence="1 7">
        <name>pyridoxal 5'-phosphate</name>
        <dbReference type="ChEBI" id="CHEBI:597326"/>
    </cofactor>
</comment>
<keyword evidence="3 7" id="KW-0808">Transferase</keyword>
<dbReference type="InterPro" id="IPR015424">
    <property type="entry name" value="PyrdxlP-dep_Trfase"/>
</dbReference>
<evidence type="ECO:0000313" key="9">
    <source>
        <dbReference type="EMBL" id="MCZ4282937.1"/>
    </source>
</evidence>
<keyword evidence="5 7" id="KW-0670">Pyruvate</keyword>
<evidence type="ECO:0000256" key="6">
    <source>
        <dbReference type="ARBA" id="ARBA00049460"/>
    </source>
</evidence>
<dbReference type="Gene3D" id="3.90.1150.10">
    <property type="entry name" value="Aspartate Aminotransferase, domain 1"/>
    <property type="match status" value="1"/>
</dbReference>
<comment type="subunit">
    <text evidence="7">Homodimer.</text>
</comment>
<keyword evidence="4 7" id="KW-0663">Pyridoxal phosphate</keyword>
<dbReference type="GO" id="GO:0047304">
    <property type="term" value="F:2-aminoethylphosphonate-pyruvate transaminase activity"/>
    <property type="evidence" value="ECO:0007669"/>
    <property type="project" value="UniProtKB-EC"/>
</dbReference>
<dbReference type="PANTHER" id="PTHR42778">
    <property type="entry name" value="2-AMINOETHYLPHOSPHONATE--PYRUVATE TRANSAMINASE"/>
    <property type="match status" value="1"/>
</dbReference>
<evidence type="ECO:0000256" key="5">
    <source>
        <dbReference type="ARBA" id="ARBA00023317"/>
    </source>
</evidence>
<dbReference type="InterPro" id="IPR015421">
    <property type="entry name" value="PyrdxlP-dep_Trfase_major"/>
</dbReference>
<dbReference type="InterPro" id="IPR024169">
    <property type="entry name" value="SP_NH2Trfase/AEP_transaminase"/>
</dbReference>
<dbReference type="Gene3D" id="3.40.640.10">
    <property type="entry name" value="Type I PLP-dependent aspartate aminotransferase-like (Major domain)"/>
    <property type="match status" value="1"/>
</dbReference>
<dbReference type="HAMAP" id="MF_01376">
    <property type="entry name" value="PhnW_aminotrans_5"/>
    <property type="match status" value="1"/>
</dbReference>
<organism evidence="9 10">
    <name type="scientific">Kiloniella laminariae</name>
    <dbReference type="NCBI Taxonomy" id="454162"/>
    <lineage>
        <taxon>Bacteria</taxon>
        <taxon>Pseudomonadati</taxon>
        <taxon>Pseudomonadota</taxon>
        <taxon>Alphaproteobacteria</taxon>
        <taxon>Rhodospirillales</taxon>
        <taxon>Kiloniellaceae</taxon>
        <taxon>Kiloniella</taxon>
    </lineage>
</organism>
<dbReference type="EMBL" id="JAPWGY010000013">
    <property type="protein sequence ID" value="MCZ4282937.1"/>
    <property type="molecule type" value="Genomic_DNA"/>
</dbReference>
<evidence type="ECO:0000256" key="7">
    <source>
        <dbReference type="HAMAP-Rule" id="MF_01376"/>
    </source>
</evidence>
<dbReference type="Proteomes" id="UP001069802">
    <property type="component" value="Unassembled WGS sequence"/>
</dbReference>
<comment type="similarity">
    <text evidence="7">Belongs to the class-V pyridoxal-phosphate-dependent aminotransferase family. PhnW subfamily.</text>
</comment>
<proteinExistence type="inferred from homology"/>
<evidence type="ECO:0000256" key="2">
    <source>
        <dbReference type="ARBA" id="ARBA00022576"/>
    </source>
</evidence>
<dbReference type="InterPro" id="IPR000192">
    <property type="entry name" value="Aminotrans_V_dom"/>
</dbReference>
<protein>
    <recommendedName>
        <fullName evidence="7">2-aminoethylphosphonate--pyruvate transaminase</fullName>
        <ecNumber evidence="7">2.6.1.37</ecNumber>
    </recommendedName>
    <alternativeName>
        <fullName evidence="7">2-aminoethylphosphonate aminotransferase</fullName>
    </alternativeName>
    <alternativeName>
        <fullName evidence="7">AEP transaminase</fullName>
        <shortName evidence="7">AEPT</shortName>
    </alternativeName>
</protein>
<dbReference type="Pfam" id="PF00266">
    <property type="entry name" value="Aminotran_5"/>
    <property type="match status" value="1"/>
</dbReference>
<name>A0ABT4LP66_9PROT</name>
<evidence type="ECO:0000256" key="1">
    <source>
        <dbReference type="ARBA" id="ARBA00001933"/>
    </source>
</evidence>
<keyword evidence="10" id="KW-1185">Reference proteome</keyword>
<dbReference type="RefSeq" id="WP_269425079.1">
    <property type="nucleotide sequence ID" value="NZ_JAPWGY010000013.1"/>
</dbReference>
<evidence type="ECO:0000313" key="10">
    <source>
        <dbReference type="Proteomes" id="UP001069802"/>
    </source>
</evidence>
<evidence type="ECO:0000259" key="8">
    <source>
        <dbReference type="Pfam" id="PF00266"/>
    </source>
</evidence>
<evidence type="ECO:0000256" key="4">
    <source>
        <dbReference type="ARBA" id="ARBA00022898"/>
    </source>
</evidence>
<comment type="function">
    <text evidence="7">Involved in phosphonate degradation.</text>
</comment>
<reference evidence="9" key="1">
    <citation type="submission" date="2022-12" db="EMBL/GenBank/DDBJ databases">
        <title>Bacterial isolates from different developmental stages of Nematostella vectensis.</title>
        <authorList>
            <person name="Fraune S."/>
        </authorList>
    </citation>
    <scope>NUCLEOTIDE SEQUENCE</scope>
    <source>
        <strain evidence="9">G21630-S1</strain>
    </source>
</reference>
<dbReference type="InterPro" id="IPR015422">
    <property type="entry name" value="PyrdxlP-dep_Trfase_small"/>
</dbReference>
<dbReference type="PIRSF" id="PIRSF000524">
    <property type="entry name" value="SPT"/>
    <property type="match status" value="1"/>
</dbReference>
<dbReference type="NCBIfam" id="TIGR02326">
    <property type="entry name" value="transamin_PhnW"/>
    <property type="match status" value="1"/>
</dbReference>
<dbReference type="InterPro" id="IPR012703">
    <property type="entry name" value="NH2EtPonate_pyrv_transaminase"/>
</dbReference>